<dbReference type="Pfam" id="PF00501">
    <property type="entry name" value="AMP-binding"/>
    <property type="match status" value="1"/>
</dbReference>
<dbReference type="GO" id="GO:0004467">
    <property type="term" value="F:long-chain fatty acid-CoA ligase activity"/>
    <property type="evidence" value="ECO:0007669"/>
    <property type="project" value="UniProtKB-EC"/>
</dbReference>
<dbReference type="Pfam" id="PF13193">
    <property type="entry name" value="AMP-binding_C"/>
    <property type="match status" value="1"/>
</dbReference>
<dbReference type="InterPro" id="IPR050237">
    <property type="entry name" value="ATP-dep_AMP-bd_enzyme"/>
</dbReference>
<protein>
    <recommendedName>
        <fullName evidence="6">Long-chain-fatty-acid--CoA ligase</fullName>
        <ecNumber evidence="5">6.2.1.3</ecNumber>
    </recommendedName>
    <alternativeName>
        <fullName evidence="7">Long-chain acyl-CoA synthetase</fullName>
    </alternativeName>
</protein>
<sequence>MAGQVRYRDLVGDVFGLRRSVPPGGVVVLRAPRARTVAAAVLALEGWAARVDLRGADLAPAEDPDAVILDDSVTATAPTTDAPTTDAPTTDAPATGDGGPRGLPTRWVLHTSGTTGEPKAVQHTLASLTRTTVLPAPMAGRSGAPRRWGLLYEPTRMAGLQVLLQAVLGGDVLVDPLALDSLPARLRRLSAHAVDSLSATPTIWRQILQSGEQTSLPLQQVTLGGEIADQGLLDALAQAFPGARVTHVFASTETGAAFSVHDGREGFPRSYLEEAPRGIRLEVRDGVLHVHAPDVSGGGPDGFVSTGDLVEVTGDRVRFLGRASGMVNVAGAMVAPEQVEAALRAHPDVVDAVVTPRRNPFSGWLLVAQVTAAPGVDRADLPKRLSQDLAARLPATHVPAVVRVVDRMAVTSAGKAGRR</sequence>
<dbReference type="PROSITE" id="PS00455">
    <property type="entry name" value="AMP_BINDING"/>
    <property type="match status" value="1"/>
</dbReference>
<dbReference type="EMBL" id="FOND01000002">
    <property type="protein sequence ID" value="SFE04561.1"/>
    <property type="molecule type" value="Genomic_DNA"/>
</dbReference>
<evidence type="ECO:0000259" key="10">
    <source>
        <dbReference type="Pfam" id="PF13193"/>
    </source>
</evidence>
<keyword evidence="12" id="KW-1185">Reference proteome</keyword>
<dbReference type="GO" id="GO:0016020">
    <property type="term" value="C:membrane"/>
    <property type="evidence" value="ECO:0007669"/>
    <property type="project" value="UniProtKB-SubCell"/>
</dbReference>
<dbReference type="InterPro" id="IPR025110">
    <property type="entry name" value="AMP-bd_C"/>
</dbReference>
<feature type="domain" description="AMP-dependent synthetase/ligase" evidence="9">
    <location>
        <begin position="107"/>
        <end position="261"/>
    </location>
</feature>
<comment type="pathway">
    <text evidence="2">Lipid metabolism; fatty acid beta-oxidation.</text>
</comment>
<comment type="subcellular location">
    <subcellularLocation>
        <location evidence="1">Membrane</location>
        <topology evidence="1">Peripheral membrane protein</topology>
    </subcellularLocation>
</comment>
<feature type="region of interest" description="Disordered" evidence="8">
    <location>
        <begin position="75"/>
        <end position="104"/>
    </location>
</feature>
<evidence type="ECO:0000256" key="3">
    <source>
        <dbReference type="ARBA" id="ARBA00022598"/>
    </source>
</evidence>
<dbReference type="Gene3D" id="3.30.300.30">
    <property type="match status" value="1"/>
</dbReference>
<evidence type="ECO:0000256" key="8">
    <source>
        <dbReference type="SAM" id="MobiDB-lite"/>
    </source>
</evidence>
<keyword evidence="3 11" id="KW-0436">Ligase</keyword>
<dbReference type="PANTHER" id="PTHR43767:SF8">
    <property type="entry name" value="LONG-CHAIN-FATTY-ACID--COA LIGASE"/>
    <property type="match status" value="1"/>
</dbReference>
<dbReference type="InterPro" id="IPR000873">
    <property type="entry name" value="AMP-dep_synth/lig_dom"/>
</dbReference>
<evidence type="ECO:0000313" key="12">
    <source>
        <dbReference type="Proteomes" id="UP000198589"/>
    </source>
</evidence>
<reference evidence="12" key="1">
    <citation type="submission" date="2016-10" db="EMBL/GenBank/DDBJ databases">
        <authorList>
            <person name="Varghese N."/>
            <person name="Submissions S."/>
        </authorList>
    </citation>
    <scope>NUCLEOTIDE SEQUENCE [LARGE SCALE GENOMIC DNA]</scope>
    <source>
        <strain evidence="12">DSM 46838</strain>
    </source>
</reference>
<evidence type="ECO:0000256" key="2">
    <source>
        <dbReference type="ARBA" id="ARBA00005005"/>
    </source>
</evidence>
<dbReference type="Proteomes" id="UP000198589">
    <property type="component" value="Unassembled WGS sequence"/>
</dbReference>
<evidence type="ECO:0000256" key="1">
    <source>
        <dbReference type="ARBA" id="ARBA00004170"/>
    </source>
</evidence>
<feature type="compositionally biased region" description="Low complexity" evidence="8">
    <location>
        <begin position="75"/>
        <end position="95"/>
    </location>
</feature>
<evidence type="ECO:0000313" key="11">
    <source>
        <dbReference type="EMBL" id="SFE04561.1"/>
    </source>
</evidence>
<evidence type="ECO:0000256" key="7">
    <source>
        <dbReference type="ARBA" id="ARBA00042773"/>
    </source>
</evidence>
<dbReference type="InterPro" id="IPR042099">
    <property type="entry name" value="ANL_N_sf"/>
</dbReference>
<dbReference type="InterPro" id="IPR020845">
    <property type="entry name" value="AMP-binding_CS"/>
</dbReference>
<dbReference type="Gene3D" id="3.40.50.12780">
    <property type="entry name" value="N-terminal domain of ligase-like"/>
    <property type="match status" value="1"/>
</dbReference>
<accession>A0A1I1XBM4</accession>
<dbReference type="InterPro" id="IPR045851">
    <property type="entry name" value="AMP-bd_C_sf"/>
</dbReference>
<dbReference type="EC" id="6.2.1.3" evidence="5"/>
<proteinExistence type="predicted"/>
<keyword evidence="4" id="KW-0472">Membrane</keyword>
<evidence type="ECO:0000256" key="6">
    <source>
        <dbReference type="ARBA" id="ARBA00039545"/>
    </source>
</evidence>
<evidence type="ECO:0000256" key="5">
    <source>
        <dbReference type="ARBA" id="ARBA00026121"/>
    </source>
</evidence>
<evidence type="ECO:0000259" key="9">
    <source>
        <dbReference type="Pfam" id="PF00501"/>
    </source>
</evidence>
<dbReference type="STRING" id="1798228.SAMN05216574_10215"/>
<gene>
    <name evidence="11" type="ORF">SAMN05216574_10215</name>
</gene>
<dbReference type="PANTHER" id="PTHR43767">
    <property type="entry name" value="LONG-CHAIN-FATTY-ACID--COA LIGASE"/>
    <property type="match status" value="1"/>
</dbReference>
<organism evidence="11 12">
    <name type="scientific">Blastococcus tunisiensis</name>
    <dbReference type="NCBI Taxonomy" id="1798228"/>
    <lineage>
        <taxon>Bacteria</taxon>
        <taxon>Bacillati</taxon>
        <taxon>Actinomycetota</taxon>
        <taxon>Actinomycetes</taxon>
        <taxon>Geodermatophilales</taxon>
        <taxon>Geodermatophilaceae</taxon>
        <taxon>Blastococcus</taxon>
    </lineage>
</organism>
<feature type="domain" description="AMP-binding enzyme C-terminal" evidence="10">
    <location>
        <begin position="338"/>
        <end position="415"/>
    </location>
</feature>
<dbReference type="AlphaFoldDB" id="A0A1I1XBM4"/>
<dbReference type="SUPFAM" id="SSF56801">
    <property type="entry name" value="Acetyl-CoA synthetase-like"/>
    <property type="match status" value="1"/>
</dbReference>
<evidence type="ECO:0000256" key="4">
    <source>
        <dbReference type="ARBA" id="ARBA00023136"/>
    </source>
</evidence>
<name>A0A1I1XBM4_9ACTN</name>